<gene>
    <name evidence="2" type="ORF">Syun_026181</name>
</gene>
<sequence>MNLFDVFLHSQALEGITLSMMQIECKRFDIISFVSLKKRAMRKMMVHTSRGMDEQSNITNVSQPSSSLMLSCYAYIEANLMVSNERDRFGGIDRGELQRRTRESSDTMMQPQDDVGESRDGRRWMTRRGAAQTRGDGGVVIADSKPSS</sequence>
<organism evidence="2 3">
    <name type="scientific">Stephania yunnanensis</name>
    <dbReference type="NCBI Taxonomy" id="152371"/>
    <lineage>
        <taxon>Eukaryota</taxon>
        <taxon>Viridiplantae</taxon>
        <taxon>Streptophyta</taxon>
        <taxon>Embryophyta</taxon>
        <taxon>Tracheophyta</taxon>
        <taxon>Spermatophyta</taxon>
        <taxon>Magnoliopsida</taxon>
        <taxon>Ranunculales</taxon>
        <taxon>Menispermaceae</taxon>
        <taxon>Menispermoideae</taxon>
        <taxon>Cissampelideae</taxon>
        <taxon>Stephania</taxon>
    </lineage>
</organism>
<name>A0AAP0HWG4_9MAGN</name>
<evidence type="ECO:0000256" key="1">
    <source>
        <dbReference type="SAM" id="MobiDB-lite"/>
    </source>
</evidence>
<dbReference type="AlphaFoldDB" id="A0AAP0HWG4"/>
<evidence type="ECO:0000313" key="3">
    <source>
        <dbReference type="Proteomes" id="UP001420932"/>
    </source>
</evidence>
<dbReference type="Proteomes" id="UP001420932">
    <property type="component" value="Unassembled WGS sequence"/>
</dbReference>
<accession>A0AAP0HWG4</accession>
<protein>
    <submittedName>
        <fullName evidence="2">Uncharacterized protein</fullName>
    </submittedName>
</protein>
<dbReference type="EMBL" id="JBBNAF010000011">
    <property type="protein sequence ID" value="KAK9099136.1"/>
    <property type="molecule type" value="Genomic_DNA"/>
</dbReference>
<reference evidence="2 3" key="1">
    <citation type="submission" date="2024-01" db="EMBL/GenBank/DDBJ databases">
        <title>Genome assemblies of Stephania.</title>
        <authorList>
            <person name="Yang L."/>
        </authorList>
    </citation>
    <scope>NUCLEOTIDE SEQUENCE [LARGE SCALE GENOMIC DNA]</scope>
    <source>
        <strain evidence="2">YNDBR</strain>
        <tissue evidence="2">Leaf</tissue>
    </source>
</reference>
<evidence type="ECO:0000313" key="2">
    <source>
        <dbReference type="EMBL" id="KAK9099136.1"/>
    </source>
</evidence>
<feature type="region of interest" description="Disordered" evidence="1">
    <location>
        <begin position="91"/>
        <end position="148"/>
    </location>
</feature>
<keyword evidence="3" id="KW-1185">Reference proteome</keyword>
<feature type="compositionally biased region" description="Basic and acidic residues" evidence="1">
    <location>
        <begin position="91"/>
        <end position="105"/>
    </location>
</feature>
<comment type="caution">
    <text evidence="2">The sequence shown here is derived from an EMBL/GenBank/DDBJ whole genome shotgun (WGS) entry which is preliminary data.</text>
</comment>
<proteinExistence type="predicted"/>